<comment type="caution">
    <text evidence="1">The sequence shown here is derived from an EMBL/GenBank/DDBJ whole genome shotgun (WGS) entry which is preliminary data.</text>
</comment>
<name>A0AAU9QFE9_9VIBR</name>
<gene>
    <name evidence="1" type="ORF">THF1A12_10004</name>
</gene>
<dbReference type="Proteomes" id="UP001295462">
    <property type="component" value="Unassembled WGS sequence"/>
</dbReference>
<evidence type="ECO:0000313" key="2">
    <source>
        <dbReference type="Proteomes" id="UP001295462"/>
    </source>
</evidence>
<accession>A0AAU9QFE9</accession>
<sequence length="28" mass="3330">MIEIICLNDLIEESLFIMQHNSFMAFKV</sequence>
<protein>
    <submittedName>
        <fullName evidence="1">Uncharacterized protein</fullName>
    </submittedName>
</protein>
<dbReference type="AlphaFoldDB" id="A0AAU9QFE9"/>
<evidence type="ECO:0000313" key="1">
    <source>
        <dbReference type="EMBL" id="CAH1561866.1"/>
    </source>
</evidence>
<dbReference type="EMBL" id="CAKMUD010000001">
    <property type="protein sequence ID" value="CAH1561866.1"/>
    <property type="molecule type" value="Genomic_DNA"/>
</dbReference>
<reference evidence="1" key="1">
    <citation type="submission" date="2022-01" db="EMBL/GenBank/DDBJ databases">
        <authorList>
            <person name="Lagorce A."/>
        </authorList>
    </citation>
    <scope>NUCLEOTIDE SEQUENCE</scope>
    <source>
        <strain evidence="1">Th15_F1_A12</strain>
    </source>
</reference>
<proteinExistence type="predicted"/>
<organism evidence="1 2">
    <name type="scientific">Vibrio jasicida</name>
    <dbReference type="NCBI Taxonomy" id="766224"/>
    <lineage>
        <taxon>Bacteria</taxon>
        <taxon>Pseudomonadati</taxon>
        <taxon>Pseudomonadota</taxon>
        <taxon>Gammaproteobacteria</taxon>
        <taxon>Vibrionales</taxon>
        <taxon>Vibrionaceae</taxon>
        <taxon>Vibrio</taxon>
    </lineage>
</organism>